<name>D3PU84_STANL</name>
<dbReference type="InterPro" id="IPR000847">
    <property type="entry name" value="LysR_HTH_N"/>
</dbReference>
<accession>D3PU84</accession>
<dbReference type="Proteomes" id="UP000000844">
    <property type="component" value="Chromosome"/>
</dbReference>
<evidence type="ECO:0000256" key="1">
    <source>
        <dbReference type="ARBA" id="ARBA00009437"/>
    </source>
</evidence>
<organism evidence="6 7">
    <name type="scientific">Stackebrandtia nassauensis (strain DSM 44728 / CIP 108903 / NRRL B-16338 / NBRC 102104 / LLR-40K-21)</name>
    <dbReference type="NCBI Taxonomy" id="446470"/>
    <lineage>
        <taxon>Bacteria</taxon>
        <taxon>Bacillati</taxon>
        <taxon>Actinomycetota</taxon>
        <taxon>Actinomycetes</taxon>
        <taxon>Glycomycetales</taxon>
        <taxon>Glycomycetaceae</taxon>
        <taxon>Stackebrandtia</taxon>
    </lineage>
</organism>
<dbReference type="AlphaFoldDB" id="D3PU84"/>
<dbReference type="Gene3D" id="1.10.10.10">
    <property type="entry name" value="Winged helix-like DNA-binding domain superfamily/Winged helix DNA-binding domain"/>
    <property type="match status" value="1"/>
</dbReference>
<dbReference type="GO" id="GO:0003700">
    <property type="term" value="F:DNA-binding transcription factor activity"/>
    <property type="evidence" value="ECO:0007669"/>
    <property type="project" value="InterPro"/>
</dbReference>
<comment type="similarity">
    <text evidence="1">Belongs to the LysR transcriptional regulatory family.</text>
</comment>
<dbReference type="GO" id="GO:0003677">
    <property type="term" value="F:DNA binding"/>
    <property type="evidence" value="ECO:0007669"/>
    <property type="project" value="UniProtKB-KW"/>
</dbReference>
<dbReference type="PANTHER" id="PTHR30346">
    <property type="entry name" value="TRANSCRIPTIONAL DUAL REGULATOR HCAR-RELATED"/>
    <property type="match status" value="1"/>
</dbReference>
<evidence type="ECO:0000313" key="6">
    <source>
        <dbReference type="EMBL" id="ADD41030.1"/>
    </source>
</evidence>
<sequence length="308" mass="32630">MLSVPALRLLHVLRLRGTVTAAAEQLRLSRSAASHQLASLQRSLGVPLTERVGRGLRLTEAGLRLAEHAGRVLAELEEAESAVERLRGAPAGTVRIGAVQVLAVNLLPGLLSRVRDSHAALRIEARSITTEDAMTAVSSGMLDVAVVPSYDLTPLTLEGGLTEVRLFRDPVRLALPSGHRLAGRESVAVAELAGEQWIGGDEDSYFGRLVPTLCRRAGFAPDVVHHSGDYAVVASFVAAGHGVAVIPASADLSTWPGVTVTVLDADDAGRDIVALLRTGSRDRPAVRAVVRELRRQAVAESLQRSVCT</sequence>
<dbReference type="GO" id="GO:0032993">
    <property type="term" value="C:protein-DNA complex"/>
    <property type="evidence" value="ECO:0007669"/>
    <property type="project" value="TreeGrafter"/>
</dbReference>
<evidence type="ECO:0000313" key="7">
    <source>
        <dbReference type="Proteomes" id="UP000000844"/>
    </source>
</evidence>
<dbReference type="Pfam" id="PF03466">
    <property type="entry name" value="LysR_substrate"/>
    <property type="match status" value="1"/>
</dbReference>
<dbReference type="EMBL" id="CP001778">
    <property type="protein sequence ID" value="ADD41030.1"/>
    <property type="molecule type" value="Genomic_DNA"/>
</dbReference>
<dbReference type="eggNOG" id="COG0583">
    <property type="taxonomic scope" value="Bacteria"/>
</dbReference>
<dbReference type="KEGG" id="sna:Snas_1321"/>
<dbReference type="InterPro" id="IPR036390">
    <property type="entry name" value="WH_DNA-bd_sf"/>
</dbReference>
<protein>
    <submittedName>
        <fullName evidence="6">Transcriptional regulator, LysR family</fullName>
    </submittedName>
</protein>
<evidence type="ECO:0000256" key="3">
    <source>
        <dbReference type="ARBA" id="ARBA00023125"/>
    </source>
</evidence>
<dbReference type="HOGENOM" id="CLU_039613_6_0_11"/>
<dbReference type="STRING" id="446470.Snas_1321"/>
<gene>
    <name evidence="6" type="ordered locus">Snas_1321</name>
</gene>
<dbReference type="RefSeq" id="WP_013016601.1">
    <property type="nucleotide sequence ID" value="NC_013947.1"/>
</dbReference>
<dbReference type="PROSITE" id="PS50931">
    <property type="entry name" value="HTH_LYSR"/>
    <property type="match status" value="1"/>
</dbReference>
<dbReference type="InterPro" id="IPR036388">
    <property type="entry name" value="WH-like_DNA-bd_sf"/>
</dbReference>
<keyword evidence="2" id="KW-0805">Transcription regulation</keyword>
<proteinExistence type="inferred from homology"/>
<dbReference type="Gene3D" id="3.40.190.10">
    <property type="entry name" value="Periplasmic binding protein-like II"/>
    <property type="match status" value="2"/>
</dbReference>
<dbReference type="CDD" id="cd08423">
    <property type="entry name" value="PBP2_LTTR_like_6"/>
    <property type="match status" value="1"/>
</dbReference>
<keyword evidence="7" id="KW-1185">Reference proteome</keyword>
<dbReference type="Pfam" id="PF00126">
    <property type="entry name" value="HTH_1"/>
    <property type="match status" value="1"/>
</dbReference>
<keyword evidence="3" id="KW-0238">DNA-binding</keyword>
<feature type="domain" description="HTH lysR-type" evidence="5">
    <location>
        <begin position="2"/>
        <end position="59"/>
    </location>
</feature>
<evidence type="ECO:0000256" key="4">
    <source>
        <dbReference type="ARBA" id="ARBA00023163"/>
    </source>
</evidence>
<evidence type="ECO:0000259" key="5">
    <source>
        <dbReference type="PROSITE" id="PS50931"/>
    </source>
</evidence>
<reference evidence="6 7" key="1">
    <citation type="journal article" date="2009" name="Stand. Genomic Sci.">
        <title>Complete genome sequence of Stackebrandtia nassauensis type strain (LLR-40K-21).</title>
        <authorList>
            <person name="Munk C."/>
            <person name="Lapidus A."/>
            <person name="Copeland A."/>
            <person name="Jando M."/>
            <person name="Mayilraj S."/>
            <person name="Glavina Del Rio T."/>
            <person name="Nolan M."/>
            <person name="Chen F."/>
            <person name="Lucas S."/>
            <person name="Tice H."/>
            <person name="Cheng J.F."/>
            <person name="Han C."/>
            <person name="Detter J.C."/>
            <person name="Bruce D."/>
            <person name="Goodwin L."/>
            <person name="Chain P."/>
            <person name="Pitluck S."/>
            <person name="Goker M."/>
            <person name="Ovchinikova G."/>
            <person name="Pati A."/>
            <person name="Ivanova N."/>
            <person name="Mavromatis K."/>
            <person name="Chen A."/>
            <person name="Palaniappan K."/>
            <person name="Land M."/>
            <person name="Hauser L."/>
            <person name="Chang Y.J."/>
            <person name="Jeffries C.D."/>
            <person name="Bristow J."/>
            <person name="Eisen J.A."/>
            <person name="Markowitz V."/>
            <person name="Hugenholtz P."/>
            <person name="Kyrpides N.C."/>
            <person name="Klenk H.P."/>
        </authorList>
    </citation>
    <scope>NUCLEOTIDE SEQUENCE [LARGE SCALE GENOMIC DNA]</scope>
    <source>
        <strain evidence="7">DSM 44728 / CIP 108903 / NRRL B-16338 / NBRC 102104 / LLR-40K-21</strain>
    </source>
</reference>
<dbReference type="InterPro" id="IPR005119">
    <property type="entry name" value="LysR_subst-bd"/>
</dbReference>
<dbReference type="SUPFAM" id="SSF53850">
    <property type="entry name" value="Periplasmic binding protein-like II"/>
    <property type="match status" value="1"/>
</dbReference>
<evidence type="ECO:0000256" key="2">
    <source>
        <dbReference type="ARBA" id="ARBA00023015"/>
    </source>
</evidence>
<dbReference type="PANTHER" id="PTHR30346:SF29">
    <property type="entry name" value="LYSR SUBSTRATE-BINDING"/>
    <property type="match status" value="1"/>
</dbReference>
<keyword evidence="4" id="KW-0804">Transcription</keyword>
<dbReference type="SUPFAM" id="SSF46785">
    <property type="entry name" value="Winged helix' DNA-binding domain"/>
    <property type="match status" value="1"/>
</dbReference>